<dbReference type="PANTHER" id="PTHR13929:SF0">
    <property type="entry name" value="UBIA PRENYLTRANSFERASE DOMAIN-CONTAINING PROTEIN 1"/>
    <property type="match status" value="1"/>
</dbReference>
<accession>A0A0F9JI46</accession>
<keyword evidence="5" id="KW-0808">Transferase</keyword>
<dbReference type="InterPro" id="IPR044878">
    <property type="entry name" value="UbiA_sf"/>
</dbReference>
<evidence type="ECO:0008006" key="11">
    <source>
        <dbReference type="Google" id="ProtNLM"/>
    </source>
</evidence>
<dbReference type="GO" id="GO:0042371">
    <property type="term" value="P:vitamin K biosynthetic process"/>
    <property type="evidence" value="ECO:0007669"/>
    <property type="project" value="TreeGrafter"/>
</dbReference>
<dbReference type="PIRSF" id="PIRSF005355">
    <property type="entry name" value="UBIAD1"/>
    <property type="match status" value="1"/>
</dbReference>
<dbReference type="EMBL" id="LAZR01017859">
    <property type="protein sequence ID" value="KKL98672.1"/>
    <property type="molecule type" value="Genomic_DNA"/>
</dbReference>
<dbReference type="UniPathway" id="UPA00079"/>
<dbReference type="NCBIfam" id="TIGR00751">
    <property type="entry name" value="menA"/>
    <property type="match status" value="1"/>
</dbReference>
<dbReference type="InterPro" id="IPR000537">
    <property type="entry name" value="UbiA_prenyltransferase"/>
</dbReference>
<dbReference type="Gene3D" id="1.10.357.140">
    <property type="entry name" value="UbiA prenyltransferase"/>
    <property type="match status" value="1"/>
</dbReference>
<dbReference type="InterPro" id="IPR026046">
    <property type="entry name" value="UBIAD1"/>
</dbReference>
<dbReference type="CDD" id="cd13962">
    <property type="entry name" value="PT_UbiA_UBIAD1"/>
    <property type="match status" value="1"/>
</dbReference>
<reference evidence="10" key="1">
    <citation type="journal article" date="2015" name="Nature">
        <title>Complex archaea that bridge the gap between prokaryotes and eukaryotes.</title>
        <authorList>
            <person name="Spang A."/>
            <person name="Saw J.H."/>
            <person name="Jorgensen S.L."/>
            <person name="Zaremba-Niedzwiedzka K."/>
            <person name="Martijn J."/>
            <person name="Lind A.E."/>
            <person name="van Eijk R."/>
            <person name="Schleper C."/>
            <person name="Guy L."/>
            <person name="Ettema T.J."/>
        </authorList>
    </citation>
    <scope>NUCLEOTIDE SEQUENCE</scope>
</reference>
<keyword evidence="3" id="KW-0474">Menaquinone biosynthesis</keyword>
<proteinExistence type="inferred from homology"/>
<feature type="transmembrane region" description="Helical" evidence="9">
    <location>
        <begin position="228"/>
        <end position="248"/>
    </location>
</feature>
<name>A0A0F9JI46_9ZZZZ</name>
<dbReference type="GO" id="GO:0046428">
    <property type="term" value="F:1,4-dihydroxy-2-naphthoate polyprenyltransferase activity"/>
    <property type="evidence" value="ECO:0007669"/>
    <property type="project" value="InterPro"/>
</dbReference>
<dbReference type="AlphaFoldDB" id="A0A0F9JI46"/>
<dbReference type="InterPro" id="IPR004657">
    <property type="entry name" value="MenA"/>
</dbReference>
<evidence type="ECO:0000256" key="4">
    <source>
        <dbReference type="ARBA" id="ARBA00022475"/>
    </source>
</evidence>
<dbReference type="NCBIfam" id="NF004751">
    <property type="entry name" value="PRK06080.1-3"/>
    <property type="match status" value="1"/>
</dbReference>
<feature type="transmembrane region" description="Helical" evidence="9">
    <location>
        <begin position="20"/>
        <end position="42"/>
    </location>
</feature>
<evidence type="ECO:0000256" key="5">
    <source>
        <dbReference type="ARBA" id="ARBA00022679"/>
    </source>
</evidence>
<dbReference type="Pfam" id="PF01040">
    <property type="entry name" value="UbiA"/>
    <property type="match status" value="1"/>
</dbReference>
<organism evidence="10">
    <name type="scientific">marine sediment metagenome</name>
    <dbReference type="NCBI Taxonomy" id="412755"/>
    <lineage>
        <taxon>unclassified sequences</taxon>
        <taxon>metagenomes</taxon>
        <taxon>ecological metagenomes</taxon>
    </lineage>
</organism>
<evidence type="ECO:0000256" key="8">
    <source>
        <dbReference type="ARBA" id="ARBA00023136"/>
    </source>
</evidence>
<feature type="transmembrane region" description="Helical" evidence="9">
    <location>
        <begin position="179"/>
        <end position="199"/>
    </location>
</feature>
<dbReference type="PANTHER" id="PTHR13929">
    <property type="entry name" value="1,4-DIHYDROXY-2-NAPHTHOATE OCTAPRENYLTRANSFERASE"/>
    <property type="match status" value="1"/>
</dbReference>
<keyword evidence="4" id="KW-1003">Cell membrane</keyword>
<evidence type="ECO:0000256" key="6">
    <source>
        <dbReference type="ARBA" id="ARBA00022692"/>
    </source>
</evidence>
<evidence type="ECO:0000313" key="10">
    <source>
        <dbReference type="EMBL" id="KKL98672.1"/>
    </source>
</evidence>
<keyword evidence="6 9" id="KW-0812">Transmembrane</keyword>
<evidence type="ECO:0000256" key="7">
    <source>
        <dbReference type="ARBA" id="ARBA00022989"/>
    </source>
</evidence>
<dbReference type="GO" id="GO:0016020">
    <property type="term" value="C:membrane"/>
    <property type="evidence" value="ECO:0007669"/>
    <property type="project" value="UniProtKB-SubCell"/>
</dbReference>
<evidence type="ECO:0000256" key="9">
    <source>
        <dbReference type="SAM" id="Phobius"/>
    </source>
</evidence>
<evidence type="ECO:0000256" key="2">
    <source>
        <dbReference type="ARBA" id="ARBA00004863"/>
    </source>
</evidence>
<feature type="transmembrane region" description="Helical" evidence="9">
    <location>
        <begin position="48"/>
        <end position="67"/>
    </location>
</feature>
<protein>
    <recommendedName>
        <fullName evidence="11">1,4-dihydroxy-2-naphthoate octaprenyltransferase</fullName>
    </recommendedName>
</protein>
<comment type="pathway">
    <text evidence="2">Quinol/quinone metabolism; menaquinone biosynthesis.</text>
</comment>
<sequence>MAGAASSNSIVRFWDVWLMAARPATLTAAFVPVLVGTAAASYDGHFKLLPFVGAMMAAVLIQVGTNLGNDFFDFERGADTADRLGPPRVTQSGLASPQSVRSAMYLAFAAAAAVGVYLVAVGGWPILAIGVLSIAAGIAYTGGPWPLGYHGLGDLFVFIFFGVVAVVGSYYLQAGEVGSIAWVAAAPVGLIVTAILVVNNLRDIESDRRVGKRTLAVRLGTRLTRVQYALLLLAPYLLVAGFAVGGPLPGRAGLPWLTLPIALFLVGVVLAGAEGRKLNAVLKRTSQLHLLFGALLAGSLLL</sequence>
<dbReference type="GO" id="GO:0009234">
    <property type="term" value="P:menaquinone biosynthetic process"/>
    <property type="evidence" value="ECO:0007669"/>
    <property type="project" value="UniProtKB-UniPathway"/>
</dbReference>
<keyword evidence="7 9" id="KW-1133">Transmembrane helix</keyword>
<gene>
    <name evidence="10" type="ORF">LCGC14_1822080</name>
</gene>
<feature type="transmembrane region" description="Helical" evidence="9">
    <location>
        <begin position="155"/>
        <end position="173"/>
    </location>
</feature>
<dbReference type="HAMAP" id="MF_01937">
    <property type="entry name" value="MenA_1"/>
    <property type="match status" value="1"/>
</dbReference>
<comment type="caution">
    <text evidence="10">The sequence shown here is derived from an EMBL/GenBank/DDBJ whole genome shotgun (WGS) entry which is preliminary data.</text>
</comment>
<keyword evidence="8 9" id="KW-0472">Membrane</keyword>
<feature type="transmembrane region" description="Helical" evidence="9">
    <location>
        <begin position="254"/>
        <end position="273"/>
    </location>
</feature>
<evidence type="ECO:0000256" key="1">
    <source>
        <dbReference type="ARBA" id="ARBA00004141"/>
    </source>
</evidence>
<comment type="subcellular location">
    <subcellularLocation>
        <location evidence="1">Membrane</location>
        <topology evidence="1">Multi-pass membrane protein</topology>
    </subcellularLocation>
</comment>
<evidence type="ECO:0000256" key="3">
    <source>
        <dbReference type="ARBA" id="ARBA00022428"/>
    </source>
</evidence>